<dbReference type="Pfam" id="PF13614">
    <property type="entry name" value="AAA_31"/>
    <property type="match status" value="1"/>
</dbReference>
<evidence type="ECO:0000259" key="18">
    <source>
        <dbReference type="Pfam" id="PF13614"/>
    </source>
</evidence>
<evidence type="ECO:0000313" key="20">
    <source>
        <dbReference type="EMBL" id="KPH81459.1"/>
    </source>
</evidence>
<dbReference type="EC" id="2.7.10.2" evidence="4"/>
<dbReference type="OrthoDB" id="230260at2"/>
<evidence type="ECO:0000256" key="3">
    <source>
        <dbReference type="ARBA" id="ARBA00008883"/>
    </source>
</evidence>
<organism evidence="20 21">
    <name type="scientific">Bosea vaviloviae</name>
    <dbReference type="NCBI Taxonomy" id="1526658"/>
    <lineage>
        <taxon>Bacteria</taxon>
        <taxon>Pseudomonadati</taxon>
        <taxon>Pseudomonadota</taxon>
        <taxon>Alphaproteobacteria</taxon>
        <taxon>Hyphomicrobiales</taxon>
        <taxon>Boseaceae</taxon>
        <taxon>Bosea</taxon>
    </lineage>
</organism>
<evidence type="ECO:0000256" key="12">
    <source>
        <dbReference type="ARBA" id="ARBA00022989"/>
    </source>
</evidence>
<evidence type="ECO:0000259" key="19">
    <source>
        <dbReference type="Pfam" id="PF13807"/>
    </source>
</evidence>
<dbReference type="GO" id="GO:0005524">
    <property type="term" value="F:ATP binding"/>
    <property type="evidence" value="ECO:0007669"/>
    <property type="project" value="UniProtKB-KW"/>
</dbReference>
<feature type="domain" description="AAA" evidence="18">
    <location>
        <begin position="558"/>
        <end position="673"/>
    </location>
</feature>
<dbReference type="Pfam" id="PF13807">
    <property type="entry name" value="GNVR"/>
    <property type="match status" value="1"/>
</dbReference>
<dbReference type="NCBIfam" id="TIGR01007">
    <property type="entry name" value="eps_fam"/>
    <property type="match status" value="1"/>
</dbReference>
<keyword evidence="21" id="KW-1185">Reference proteome</keyword>
<comment type="similarity">
    <text evidence="2">Belongs to the CpsD/CapB family.</text>
</comment>
<evidence type="ECO:0000256" key="11">
    <source>
        <dbReference type="ARBA" id="ARBA00022840"/>
    </source>
</evidence>
<dbReference type="PANTHER" id="PTHR32309">
    <property type="entry name" value="TYROSINE-PROTEIN KINASE"/>
    <property type="match status" value="1"/>
</dbReference>
<evidence type="ECO:0000256" key="1">
    <source>
        <dbReference type="ARBA" id="ARBA00004429"/>
    </source>
</evidence>
<keyword evidence="6" id="KW-0997">Cell inner membrane</keyword>
<keyword evidence="9" id="KW-0547">Nucleotide-binding</keyword>
<dbReference type="Proteomes" id="UP000037822">
    <property type="component" value="Unassembled WGS sequence"/>
</dbReference>
<comment type="caution">
    <text evidence="20">The sequence shown here is derived from an EMBL/GenBank/DDBJ whole genome shotgun (WGS) entry which is preliminary data.</text>
</comment>
<feature type="transmembrane region" description="Helical" evidence="16">
    <location>
        <begin position="441"/>
        <end position="461"/>
    </location>
</feature>
<dbReference type="InterPro" id="IPR027417">
    <property type="entry name" value="P-loop_NTPase"/>
</dbReference>
<evidence type="ECO:0000256" key="9">
    <source>
        <dbReference type="ARBA" id="ARBA00022741"/>
    </source>
</evidence>
<dbReference type="RefSeq" id="WP_082365055.1">
    <property type="nucleotide sequence ID" value="NZ_LGSZ01000028.1"/>
</dbReference>
<keyword evidence="8 16" id="KW-0812">Transmembrane</keyword>
<feature type="domain" description="Polysaccharide chain length determinant N-terminal" evidence="17">
    <location>
        <begin position="24"/>
        <end position="111"/>
    </location>
</feature>
<comment type="similarity">
    <text evidence="3">Belongs to the etk/wzc family.</text>
</comment>
<accession>A0A0N1F709</accession>
<evidence type="ECO:0000256" key="15">
    <source>
        <dbReference type="ARBA" id="ARBA00051245"/>
    </source>
</evidence>
<evidence type="ECO:0000259" key="17">
    <source>
        <dbReference type="Pfam" id="PF02706"/>
    </source>
</evidence>
<evidence type="ECO:0000256" key="13">
    <source>
        <dbReference type="ARBA" id="ARBA00023136"/>
    </source>
</evidence>
<keyword evidence="13 16" id="KW-0472">Membrane</keyword>
<dbReference type="PATRIC" id="fig|1526658.3.peg.2013"/>
<proteinExistence type="inferred from homology"/>
<reference evidence="20 21" key="1">
    <citation type="submission" date="2015-07" db="EMBL/GenBank/DDBJ databases">
        <title>Whole genome sequencing of Bosea vaviloviae isolated from cave pool.</title>
        <authorList>
            <person name="Tan N.E.H."/>
            <person name="Lee Y.P."/>
            <person name="Gan H.M."/>
            <person name="Barton H."/>
            <person name="Savka M.A."/>
        </authorList>
    </citation>
    <scope>NUCLEOTIDE SEQUENCE [LARGE SCALE GENOMIC DNA]</scope>
    <source>
        <strain evidence="20 21">SD260</strain>
    </source>
</reference>
<dbReference type="GO" id="GO:0005886">
    <property type="term" value="C:plasma membrane"/>
    <property type="evidence" value="ECO:0007669"/>
    <property type="project" value="UniProtKB-SubCell"/>
</dbReference>
<evidence type="ECO:0000256" key="8">
    <source>
        <dbReference type="ARBA" id="ARBA00022692"/>
    </source>
</evidence>
<feature type="transmembrane region" description="Helical" evidence="16">
    <location>
        <begin position="35"/>
        <end position="53"/>
    </location>
</feature>
<dbReference type="InterPro" id="IPR050445">
    <property type="entry name" value="Bact_polysacc_biosynth/exp"/>
</dbReference>
<dbReference type="NCBIfam" id="TIGR01005">
    <property type="entry name" value="eps_transp_fam"/>
    <property type="match status" value="1"/>
</dbReference>
<dbReference type="GO" id="GO:0004715">
    <property type="term" value="F:non-membrane spanning protein tyrosine kinase activity"/>
    <property type="evidence" value="ECO:0007669"/>
    <property type="project" value="UniProtKB-EC"/>
</dbReference>
<feature type="domain" description="Tyrosine-protein kinase G-rich" evidence="19">
    <location>
        <begin position="388"/>
        <end position="463"/>
    </location>
</feature>
<evidence type="ECO:0000256" key="7">
    <source>
        <dbReference type="ARBA" id="ARBA00022679"/>
    </source>
</evidence>
<dbReference type="InterPro" id="IPR025669">
    <property type="entry name" value="AAA_dom"/>
</dbReference>
<evidence type="ECO:0000256" key="2">
    <source>
        <dbReference type="ARBA" id="ARBA00007316"/>
    </source>
</evidence>
<evidence type="ECO:0000256" key="10">
    <source>
        <dbReference type="ARBA" id="ARBA00022777"/>
    </source>
</evidence>
<protein>
    <recommendedName>
        <fullName evidence="4">non-specific protein-tyrosine kinase</fullName>
        <ecNumber evidence="4">2.7.10.2</ecNumber>
    </recommendedName>
</protein>
<evidence type="ECO:0000256" key="14">
    <source>
        <dbReference type="ARBA" id="ARBA00023137"/>
    </source>
</evidence>
<dbReference type="InterPro" id="IPR005702">
    <property type="entry name" value="Wzc-like_C"/>
</dbReference>
<evidence type="ECO:0000256" key="4">
    <source>
        <dbReference type="ARBA" id="ARBA00011903"/>
    </source>
</evidence>
<comment type="subcellular location">
    <subcellularLocation>
        <location evidence="1">Cell inner membrane</location>
        <topology evidence="1">Multi-pass membrane protein</topology>
    </subcellularLocation>
</comment>
<sequence>MLQSKIDAPGSSFPIASSREAMDALVGIVRRQMPVFIITIGCIGLLALAYLLTTPSKYAASGLMLIDTRKVQLVQQQQQVVGDAPMDASSVQTQIEVLKSENISLAVIKKLKLDEDPEFIGTGGGLLTGVRSLFSQFLPPPAEPSQYRLQRNALRYFEQNRLIARVGLTYVMELRFTSTDPEKSARIANAIADAYSVDQLEAKFQATRNASVWLQERIQTLRSQVATAEKAVVDFKAQNNLVSSNGRLVNDQQLSEINTQLVTAQAASAEAKARFDRIQEVLANPLAEGIVNDAQRNEVIVKLRQQFNELQSRESIWAQRYGRDHLAAINLRNQMQEIRRNISEEYQKIAQGYRSDYEIAASREAALRASLATVIGETQSTSQSQIQLRELESNAQTYRTLYDNFLQRYMESVQQQSFPITEARLISPAAVPLVKSEPRTLIVLVIAGAFGVIASFGIAFLREFSDSAFRTTAQVEETLKATCLGILPALSLKAAKRSGPAPKPDQRLISVADSINSYVVDAPFSPFTETLRSLKVNVDLAPHRQSNSVLGFTSTLPGEGKSTISSNFAELVAHGGARCILIDADLRNPTLTRSLGPHAKKGLVELVAGTAKLEEVLLRDDRTGLFFLPTGDTRRIVHTAEFLGSEGMHAVVQDLRQMYDYVIMDLSPIAPVVDARMTTRFMDSYIFIVEWGKTKADVLEHAIANAPEVYDKILGVVLNKADMRKLGRYERGRSDYYMQKYYGRYGYLTNDRA</sequence>
<keyword evidence="14" id="KW-0829">Tyrosine-protein kinase</keyword>
<evidence type="ECO:0000313" key="21">
    <source>
        <dbReference type="Proteomes" id="UP000037822"/>
    </source>
</evidence>
<keyword evidence="12 16" id="KW-1133">Transmembrane helix</keyword>
<keyword evidence="11" id="KW-0067">ATP-binding</keyword>
<dbReference type="InterPro" id="IPR005700">
    <property type="entry name" value="EPS_ExoP-like"/>
</dbReference>
<name>A0A0N1F709_9HYPH</name>
<keyword evidence="7" id="KW-0808">Transferase</keyword>
<dbReference type="AlphaFoldDB" id="A0A0N1F709"/>
<keyword evidence="10" id="KW-0418">Kinase</keyword>
<gene>
    <name evidence="20" type="ORF">AE618_06740</name>
</gene>
<keyword evidence="5" id="KW-1003">Cell membrane</keyword>
<evidence type="ECO:0000256" key="16">
    <source>
        <dbReference type="SAM" id="Phobius"/>
    </source>
</evidence>
<dbReference type="Pfam" id="PF02706">
    <property type="entry name" value="Wzz"/>
    <property type="match status" value="1"/>
</dbReference>
<evidence type="ECO:0000256" key="6">
    <source>
        <dbReference type="ARBA" id="ARBA00022519"/>
    </source>
</evidence>
<dbReference type="EMBL" id="LGSZ01000028">
    <property type="protein sequence ID" value="KPH81459.1"/>
    <property type="molecule type" value="Genomic_DNA"/>
</dbReference>
<evidence type="ECO:0000256" key="5">
    <source>
        <dbReference type="ARBA" id="ARBA00022475"/>
    </source>
</evidence>
<dbReference type="SUPFAM" id="SSF52540">
    <property type="entry name" value="P-loop containing nucleoside triphosphate hydrolases"/>
    <property type="match status" value="1"/>
</dbReference>
<dbReference type="InterPro" id="IPR003856">
    <property type="entry name" value="LPS_length_determ_N"/>
</dbReference>
<dbReference type="InterPro" id="IPR032807">
    <property type="entry name" value="GNVR"/>
</dbReference>
<comment type="catalytic activity">
    <reaction evidence="15">
        <text>L-tyrosyl-[protein] + ATP = O-phospho-L-tyrosyl-[protein] + ADP + H(+)</text>
        <dbReference type="Rhea" id="RHEA:10596"/>
        <dbReference type="Rhea" id="RHEA-COMP:10136"/>
        <dbReference type="Rhea" id="RHEA-COMP:20101"/>
        <dbReference type="ChEBI" id="CHEBI:15378"/>
        <dbReference type="ChEBI" id="CHEBI:30616"/>
        <dbReference type="ChEBI" id="CHEBI:46858"/>
        <dbReference type="ChEBI" id="CHEBI:61978"/>
        <dbReference type="ChEBI" id="CHEBI:456216"/>
        <dbReference type="EC" id="2.7.10.2"/>
    </reaction>
</comment>
<dbReference type="CDD" id="cd05387">
    <property type="entry name" value="BY-kinase"/>
    <property type="match status" value="1"/>
</dbReference>
<dbReference type="Gene3D" id="3.40.50.300">
    <property type="entry name" value="P-loop containing nucleotide triphosphate hydrolases"/>
    <property type="match status" value="1"/>
</dbReference>
<dbReference type="PANTHER" id="PTHR32309:SF13">
    <property type="entry name" value="FERRIC ENTEROBACTIN TRANSPORT PROTEIN FEPE"/>
    <property type="match status" value="1"/>
</dbReference>